<accession>A0ABN7WU95</accession>
<feature type="non-terminal residue" evidence="1">
    <location>
        <position position="1"/>
    </location>
</feature>
<dbReference type="EMBL" id="CAJVQB010064271">
    <property type="protein sequence ID" value="CAG8840959.1"/>
    <property type="molecule type" value="Genomic_DNA"/>
</dbReference>
<comment type="caution">
    <text evidence="1">The sequence shown here is derived from an EMBL/GenBank/DDBJ whole genome shotgun (WGS) entry which is preliminary data.</text>
</comment>
<name>A0ABN7WU95_GIGMA</name>
<proteinExistence type="predicted"/>
<evidence type="ECO:0000313" key="1">
    <source>
        <dbReference type="EMBL" id="CAG8840959.1"/>
    </source>
</evidence>
<gene>
    <name evidence="1" type="ORF">GMARGA_LOCUS35171</name>
</gene>
<organism evidence="1 2">
    <name type="scientific">Gigaspora margarita</name>
    <dbReference type="NCBI Taxonomy" id="4874"/>
    <lineage>
        <taxon>Eukaryota</taxon>
        <taxon>Fungi</taxon>
        <taxon>Fungi incertae sedis</taxon>
        <taxon>Mucoromycota</taxon>
        <taxon>Glomeromycotina</taxon>
        <taxon>Glomeromycetes</taxon>
        <taxon>Diversisporales</taxon>
        <taxon>Gigasporaceae</taxon>
        <taxon>Gigaspora</taxon>
    </lineage>
</organism>
<protein>
    <submittedName>
        <fullName evidence="1">23060_t:CDS:1</fullName>
    </submittedName>
</protein>
<evidence type="ECO:0000313" key="2">
    <source>
        <dbReference type="Proteomes" id="UP000789901"/>
    </source>
</evidence>
<feature type="non-terminal residue" evidence="1">
    <location>
        <position position="55"/>
    </location>
</feature>
<reference evidence="1 2" key="1">
    <citation type="submission" date="2021-06" db="EMBL/GenBank/DDBJ databases">
        <authorList>
            <person name="Kallberg Y."/>
            <person name="Tangrot J."/>
            <person name="Rosling A."/>
        </authorList>
    </citation>
    <scope>NUCLEOTIDE SEQUENCE [LARGE SCALE GENOMIC DNA]</scope>
    <source>
        <strain evidence="1 2">120-4 pot B 10/14</strain>
    </source>
</reference>
<keyword evidence="2" id="KW-1185">Reference proteome</keyword>
<dbReference type="Proteomes" id="UP000789901">
    <property type="component" value="Unassembled WGS sequence"/>
</dbReference>
<sequence length="55" mass="5477">TDSAFVDVVNGAIGWGVETKKLVSIGDVLANRGSELVLLGSLAIGELAGSSFVSG</sequence>